<keyword evidence="3" id="KW-1185">Reference proteome</keyword>
<dbReference type="PANTHER" id="PTHR38790">
    <property type="entry name" value="2EXR DOMAIN-CONTAINING PROTEIN-RELATED"/>
    <property type="match status" value="1"/>
</dbReference>
<protein>
    <submittedName>
        <fullName evidence="2">Uncharacterized protein</fullName>
    </submittedName>
</protein>
<comment type="caution">
    <text evidence="2">The sequence shown here is derived from an EMBL/GenBank/DDBJ whole genome shotgun (WGS) entry which is preliminary data.</text>
</comment>
<evidence type="ECO:0000313" key="2">
    <source>
        <dbReference type="EMBL" id="KAL1599416.1"/>
    </source>
</evidence>
<evidence type="ECO:0000313" key="3">
    <source>
        <dbReference type="Proteomes" id="UP001521222"/>
    </source>
</evidence>
<dbReference type="EMBL" id="JAKIXB020000020">
    <property type="protein sequence ID" value="KAL1599416.1"/>
    <property type="molecule type" value="Genomic_DNA"/>
</dbReference>
<organism evidence="2 3">
    <name type="scientific">Nothophoma quercina</name>
    <dbReference type="NCBI Taxonomy" id="749835"/>
    <lineage>
        <taxon>Eukaryota</taxon>
        <taxon>Fungi</taxon>
        <taxon>Dikarya</taxon>
        <taxon>Ascomycota</taxon>
        <taxon>Pezizomycotina</taxon>
        <taxon>Dothideomycetes</taxon>
        <taxon>Pleosporomycetidae</taxon>
        <taxon>Pleosporales</taxon>
        <taxon>Pleosporineae</taxon>
        <taxon>Didymellaceae</taxon>
        <taxon>Nothophoma</taxon>
    </lineage>
</organism>
<name>A0ABR3R4T3_9PLEO</name>
<accession>A0ABR3R4T3</accession>
<feature type="region of interest" description="Disordered" evidence="1">
    <location>
        <begin position="63"/>
        <end position="87"/>
    </location>
</feature>
<proteinExistence type="predicted"/>
<evidence type="ECO:0000256" key="1">
    <source>
        <dbReference type="SAM" id="MobiDB-lite"/>
    </source>
</evidence>
<dbReference type="PANTHER" id="PTHR38790:SF4">
    <property type="entry name" value="2EXR DOMAIN-CONTAINING PROTEIN"/>
    <property type="match status" value="1"/>
</dbReference>
<sequence>MACGSDVAGGQSSQCRLNRCIEPLAWNIEPDSVVAQTESPLFTTIPTELRNLIFEYALTNSRSEQPGQAESSMASMPRRPRQPERGQQRDIARNLLLACRAVYLETYLLPITLNPVQFLHFNAHSGFKPRGMLPWQFANIQALDITVQQTAIEGDCLANFIYGPNGCQPTARHKGVYVAPYMGLRNSTGVSGRDCEFSLLPAKTNAPRIRLTDALAQMDLYEGFEMPLSEMRLHRAKLLIHLTLRIPARNWWTWTADPTSTNATHHHLGLDPAVGDGSVDLNSRPTCTKMQELAQQRRNGHDPPPPSRLQRLNQDKGWAHVISKLPDIKTLELVLETFSEKKAQLDAVVGCAQTWRFPILNSQHELAWDGRIEESTWSTPVVEDSQLQEISRNVNPARQVRDFQQGYWYARSSKFEVRVVRFSRRQVVRDAGRGA</sequence>
<reference evidence="2 3" key="1">
    <citation type="submission" date="2024-02" db="EMBL/GenBank/DDBJ databases">
        <title>De novo assembly and annotation of 12 fungi associated with fruit tree decline syndrome in Ontario, Canada.</title>
        <authorList>
            <person name="Sulman M."/>
            <person name="Ellouze W."/>
            <person name="Ilyukhin E."/>
        </authorList>
    </citation>
    <scope>NUCLEOTIDE SEQUENCE [LARGE SCALE GENOMIC DNA]</scope>
    <source>
        <strain evidence="2 3">M97-236</strain>
    </source>
</reference>
<feature type="compositionally biased region" description="Polar residues" evidence="1">
    <location>
        <begin position="63"/>
        <end position="74"/>
    </location>
</feature>
<gene>
    <name evidence="2" type="ORF">SLS59_006434</name>
</gene>
<dbReference type="Proteomes" id="UP001521222">
    <property type="component" value="Unassembled WGS sequence"/>
</dbReference>